<dbReference type="Proteomes" id="UP000501570">
    <property type="component" value="Chromosome"/>
</dbReference>
<keyword evidence="2" id="KW-1185">Reference proteome</keyword>
<proteinExistence type="predicted"/>
<dbReference type="EMBL" id="CP050995">
    <property type="protein sequence ID" value="QIY92243.1"/>
    <property type="molecule type" value="Genomic_DNA"/>
</dbReference>
<evidence type="ECO:0000313" key="2">
    <source>
        <dbReference type="Proteomes" id="UP000501570"/>
    </source>
</evidence>
<accession>A0ABX6KWB3</accession>
<reference evidence="1 2" key="1">
    <citation type="submission" date="2019-09" db="EMBL/GenBank/DDBJ databases">
        <title>FDA dAtabase for Regulatory Grade micrObial Sequences (FDA-ARGOS): Supporting development and validation of Infectious Disease Dx tests.</title>
        <authorList>
            <person name="Sciortino C."/>
            <person name="Tallon L."/>
            <person name="Sadzewicz L."/>
            <person name="Vavikolanu K."/>
            <person name="Mehta A."/>
            <person name="Aluvathingal J."/>
            <person name="Nadendla S."/>
            <person name="Nandy P."/>
            <person name="Geyer C."/>
            <person name="Yan Y."/>
            <person name="Sichtig H."/>
        </authorList>
    </citation>
    <scope>NUCLEOTIDE SEQUENCE [LARGE SCALE GENOMIC DNA]</scope>
    <source>
        <strain evidence="1 2">FDAARGOS_636</strain>
    </source>
</reference>
<protein>
    <recommendedName>
        <fullName evidence="3">Phage tail protein</fullName>
    </recommendedName>
</protein>
<sequence>MAGEKSLLGANEILFIYGPIKDAAGTTVAANYFPVGCLTTNELTKTVEMQDGTITKCNASPDPTYGRKSYQITFEAVAIEADGQKASYDAVSDVMDDAHENKKPIFWKIETTKSDDTKETKFGKGFLSDLSRTAPVEGEITFSGTIQGSGEISNTDLHV</sequence>
<organism evidence="1 2">
    <name type="scientific">Chryseobacterium gallinarum</name>
    <dbReference type="NCBI Taxonomy" id="1324352"/>
    <lineage>
        <taxon>Bacteria</taxon>
        <taxon>Pseudomonadati</taxon>
        <taxon>Bacteroidota</taxon>
        <taxon>Flavobacteriia</taxon>
        <taxon>Flavobacteriales</taxon>
        <taxon>Weeksellaceae</taxon>
        <taxon>Chryseobacterium group</taxon>
        <taxon>Chryseobacterium</taxon>
    </lineage>
</organism>
<name>A0ABX6KWB3_CHRGL</name>
<dbReference type="RefSeq" id="WP_168239251.1">
    <property type="nucleotide sequence ID" value="NZ_CP050995.1"/>
</dbReference>
<evidence type="ECO:0008006" key="3">
    <source>
        <dbReference type="Google" id="ProtNLM"/>
    </source>
</evidence>
<gene>
    <name evidence="1" type="ORF">FOB44_16930</name>
</gene>
<evidence type="ECO:0000313" key="1">
    <source>
        <dbReference type="EMBL" id="QIY92243.1"/>
    </source>
</evidence>